<evidence type="ECO:0000313" key="2">
    <source>
        <dbReference type="Proteomes" id="UP000298482"/>
    </source>
</evidence>
<reference evidence="1 2" key="1">
    <citation type="submission" date="2019-04" db="EMBL/GenBank/DDBJ databases">
        <title>Genomic characterization of Staphylococcus petrasii strains.</title>
        <authorList>
            <person name="Vrbovska V."/>
            <person name="Kovarovic V."/>
            <person name="Maslanova I."/>
            <person name="Indrakova A."/>
            <person name="Petras P."/>
            <person name="Sedo O."/>
            <person name="Svec P."/>
            <person name="Fisarova L."/>
            <person name="Sedlacek I."/>
            <person name="Doskar J."/>
            <person name="Pantucek R."/>
        </authorList>
    </citation>
    <scope>NUCLEOTIDE SEQUENCE [LARGE SCALE GENOMIC DNA]</scope>
    <source>
        <strain evidence="1 2">CCM 8421</strain>
    </source>
</reference>
<comment type="caution">
    <text evidence="1">The sequence shown here is derived from an EMBL/GenBank/DDBJ whole genome shotgun (WGS) entry which is preliminary data.</text>
</comment>
<keyword evidence="2" id="KW-1185">Reference proteome</keyword>
<accession>A0ABY2KK98</accession>
<gene>
    <name evidence="1" type="ORF">E2556_00845</name>
</gene>
<organism evidence="1 2">
    <name type="scientific">Staphylococcus croceilyticus</name>
    <dbReference type="NCBI Taxonomy" id="319942"/>
    <lineage>
        <taxon>Bacteria</taxon>
        <taxon>Bacillati</taxon>
        <taxon>Bacillota</taxon>
        <taxon>Bacilli</taxon>
        <taxon>Bacillales</taxon>
        <taxon>Staphylococcaceae</taxon>
        <taxon>Staphylococcus</taxon>
    </lineage>
</organism>
<dbReference type="RefSeq" id="WP_103328873.1">
    <property type="nucleotide sequence ID" value="NZ_PPRD01000025.1"/>
</dbReference>
<proteinExistence type="predicted"/>
<dbReference type="Proteomes" id="UP000298482">
    <property type="component" value="Unassembled WGS sequence"/>
</dbReference>
<evidence type="ECO:0000313" key="1">
    <source>
        <dbReference type="EMBL" id="TGA80900.1"/>
    </source>
</evidence>
<sequence>MNKESLKVTIEQLYEDILINLDTKKINHYFAPNYIQTTDHHISNIKEFTEHLEKLKEIVTKLSIDSFKTMLINETQNIVFLRYDVNVEKKDGFVGKIEVYAEFTFNENRKVVSCNELTRPYHETLEGIGSIK</sequence>
<dbReference type="EMBL" id="SRJF01000001">
    <property type="protein sequence ID" value="TGA80900.1"/>
    <property type="molecule type" value="Genomic_DNA"/>
</dbReference>
<name>A0ABY2KK98_9STAP</name>
<protein>
    <submittedName>
        <fullName evidence="1">Nuclear transport factor 2 family protein</fullName>
    </submittedName>
</protein>